<proteinExistence type="predicted"/>
<evidence type="ECO:0000259" key="3">
    <source>
        <dbReference type="Pfam" id="PF00188"/>
    </source>
</evidence>
<keyword evidence="2" id="KW-0732">Signal</keyword>
<dbReference type="Proteomes" id="UP000441717">
    <property type="component" value="Unassembled WGS sequence"/>
</dbReference>
<sequence length="338" mass="36432">MVKKLLVPLLSILFCAGLFLSPAPARSAPWRVSSYLDSAGEQKVPAVVWQFKPASANPAAEEKQVVSLVNQERSKAGRPVLQADDRLFALARERARELAEKGYNSSSLAQVLKTAGIDYLYAGQSTVLAPSVDSALKALTGSAASRQEMLSARYERIGAGIARQGSRLYIVQITTGGGDEVRSRPAPNPEPQPVPQPEPQPVPQPAPQPVSGLTADERQMVDLVNRERAKNGLPPLKVNPDLVKVARLKAEDMVKNNYFSHTSPTYGSPFDMMRQFGISYSYAGENLAGAPTVESAHTNLMNSPGHRANILNPNFTRIGIGVVAGSPYGKIFVQEFIG</sequence>
<dbReference type="PANTHER" id="PTHR31157">
    <property type="entry name" value="SCP DOMAIN-CONTAINING PROTEIN"/>
    <property type="match status" value="1"/>
</dbReference>
<feature type="chain" id="PRO_5038391915" evidence="2">
    <location>
        <begin position="28"/>
        <end position="338"/>
    </location>
</feature>
<dbReference type="PANTHER" id="PTHR31157:SF1">
    <property type="entry name" value="SCP DOMAIN-CONTAINING PROTEIN"/>
    <property type="match status" value="1"/>
</dbReference>
<feature type="domain" description="SCP" evidence="3">
    <location>
        <begin position="67"/>
        <end position="172"/>
    </location>
</feature>
<reference evidence="4 5" key="1">
    <citation type="submission" date="2019-10" db="EMBL/GenBank/DDBJ databases">
        <title>Comparative genomics of sulfur disproportionating microorganisms.</title>
        <authorList>
            <person name="Ward L.M."/>
            <person name="Bertran E."/>
            <person name="Johnston D."/>
        </authorList>
    </citation>
    <scope>NUCLEOTIDE SEQUENCE [LARGE SCALE GENOMIC DNA]</scope>
    <source>
        <strain evidence="4 5">DSM 14055</strain>
    </source>
</reference>
<dbReference type="OrthoDB" id="9783944at2"/>
<dbReference type="RefSeq" id="WP_152947698.1">
    <property type="nucleotide sequence ID" value="NZ_WHYR01000042.1"/>
</dbReference>
<organism evidence="4 5">
    <name type="scientific">Desulfofundulus thermobenzoicus</name>
    <dbReference type="NCBI Taxonomy" id="29376"/>
    <lineage>
        <taxon>Bacteria</taxon>
        <taxon>Bacillati</taxon>
        <taxon>Bacillota</taxon>
        <taxon>Clostridia</taxon>
        <taxon>Eubacteriales</taxon>
        <taxon>Peptococcaceae</taxon>
        <taxon>Desulfofundulus</taxon>
    </lineage>
</organism>
<dbReference type="EMBL" id="WHYR01000042">
    <property type="protein sequence ID" value="MQL53219.1"/>
    <property type="molecule type" value="Genomic_DNA"/>
</dbReference>
<dbReference type="AlphaFoldDB" id="A0A6N7IUN4"/>
<dbReference type="InterPro" id="IPR014044">
    <property type="entry name" value="CAP_dom"/>
</dbReference>
<evidence type="ECO:0000256" key="1">
    <source>
        <dbReference type="SAM" id="MobiDB-lite"/>
    </source>
</evidence>
<feature type="region of interest" description="Disordered" evidence="1">
    <location>
        <begin position="177"/>
        <end position="212"/>
    </location>
</feature>
<evidence type="ECO:0000313" key="4">
    <source>
        <dbReference type="EMBL" id="MQL53219.1"/>
    </source>
</evidence>
<dbReference type="Pfam" id="PF00188">
    <property type="entry name" value="CAP"/>
    <property type="match status" value="2"/>
</dbReference>
<protein>
    <submittedName>
        <fullName evidence="4">Sporulation protein</fullName>
    </submittedName>
</protein>
<keyword evidence="5" id="KW-1185">Reference proteome</keyword>
<evidence type="ECO:0000256" key="2">
    <source>
        <dbReference type="SAM" id="SignalP"/>
    </source>
</evidence>
<accession>A0A6N7IUN4</accession>
<feature type="domain" description="SCP" evidence="3">
    <location>
        <begin position="221"/>
        <end position="336"/>
    </location>
</feature>
<dbReference type="SUPFAM" id="SSF55797">
    <property type="entry name" value="PR-1-like"/>
    <property type="match status" value="2"/>
</dbReference>
<dbReference type="InterPro" id="IPR014258">
    <property type="entry name" value="CAP_domain_YkwD-like"/>
</dbReference>
<gene>
    <name evidence="4" type="ORF">GFC01_13315</name>
</gene>
<dbReference type="NCBIfam" id="TIGR02909">
    <property type="entry name" value="spore_YkwD"/>
    <property type="match status" value="1"/>
</dbReference>
<evidence type="ECO:0000313" key="5">
    <source>
        <dbReference type="Proteomes" id="UP000441717"/>
    </source>
</evidence>
<name>A0A6N7IUN4_9FIRM</name>
<dbReference type="Gene3D" id="3.40.33.10">
    <property type="entry name" value="CAP"/>
    <property type="match status" value="2"/>
</dbReference>
<feature type="compositionally biased region" description="Pro residues" evidence="1">
    <location>
        <begin position="186"/>
        <end position="208"/>
    </location>
</feature>
<comment type="caution">
    <text evidence="4">The sequence shown here is derived from an EMBL/GenBank/DDBJ whole genome shotgun (WGS) entry which is preliminary data.</text>
</comment>
<dbReference type="CDD" id="cd05379">
    <property type="entry name" value="CAP_bacterial"/>
    <property type="match status" value="1"/>
</dbReference>
<dbReference type="InterPro" id="IPR035940">
    <property type="entry name" value="CAP_sf"/>
</dbReference>
<feature type="signal peptide" evidence="2">
    <location>
        <begin position="1"/>
        <end position="27"/>
    </location>
</feature>